<feature type="compositionally biased region" description="Polar residues" evidence="3">
    <location>
        <begin position="11"/>
        <end position="22"/>
    </location>
</feature>
<feature type="compositionally biased region" description="Low complexity" evidence="3">
    <location>
        <begin position="1"/>
        <end position="10"/>
    </location>
</feature>
<dbReference type="STRING" id="41875.K8EGX8"/>
<keyword evidence="7" id="KW-1185">Reference proteome</keyword>
<gene>
    <name evidence="6" type="ORF">Bathy06g02780</name>
</gene>
<dbReference type="InterPro" id="IPR007484">
    <property type="entry name" value="Peptidase_M28"/>
</dbReference>
<comment type="cofactor">
    <cofactor evidence="1">
        <name>Zn(2+)</name>
        <dbReference type="ChEBI" id="CHEBI:29105"/>
    </cofactor>
</comment>
<feature type="region of interest" description="Disordered" evidence="3">
    <location>
        <begin position="1"/>
        <end position="22"/>
    </location>
</feature>
<evidence type="ECO:0000256" key="4">
    <source>
        <dbReference type="SAM" id="Phobius"/>
    </source>
</evidence>
<feature type="transmembrane region" description="Helical" evidence="4">
    <location>
        <begin position="766"/>
        <end position="784"/>
    </location>
</feature>
<feature type="compositionally biased region" description="Acidic residues" evidence="3">
    <location>
        <begin position="702"/>
        <end position="711"/>
    </location>
</feature>
<dbReference type="Proteomes" id="UP000198341">
    <property type="component" value="Chromosome 6"/>
</dbReference>
<feature type="region of interest" description="Disordered" evidence="3">
    <location>
        <begin position="945"/>
        <end position="967"/>
    </location>
</feature>
<dbReference type="OrthoDB" id="76293at2759"/>
<feature type="transmembrane region" description="Helical" evidence="4">
    <location>
        <begin position="848"/>
        <end position="869"/>
    </location>
</feature>
<dbReference type="KEGG" id="bpg:Bathy06g02780"/>
<dbReference type="Gene3D" id="3.40.630.10">
    <property type="entry name" value="Zn peptidases"/>
    <property type="match status" value="1"/>
</dbReference>
<dbReference type="Pfam" id="PF04389">
    <property type="entry name" value="Peptidase_M28"/>
    <property type="match status" value="1"/>
</dbReference>
<dbReference type="eggNOG" id="KOG2194">
    <property type="taxonomic scope" value="Eukaryota"/>
</dbReference>
<evidence type="ECO:0000259" key="5">
    <source>
        <dbReference type="Pfam" id="PF04389"/>
    </source>
</evidence>
<feature type="compositionally biased region" description="Basic and acidic residues" evidence="3">
    <location>
        <begin position="216"/>
        <end position="227"/>
    </location>
</feature>
<sequence length="1243" mass="138059">MTMPKQQQQQSPQNTAHLFSYTLSPSSPKKNRAFLVTTVLSLILCVLSVTFDRKLPRALSASSSSNPFIFSESRAMATATTIEQLGSRAVGTESEQLAFEFIRRRVETIQKKYSATKASGEEIEIEIRDDAFSGLKKRDADEITRNPKRRSGRARTTNLGGYGGEGVNDEENEETNDNAKKKKWGISDVYRYDNLRSISVRVRRRRDTVSFSSGKGGKDEEEYHDRDEYEGDVNDPYNNDINNKMHVIAISVHVDTVSTSSGGSDNAASCGIALEVLENVASLATNKETRNFLPAKTGIVFHFLTAEEVGLIGATATMKSHPWFRQKNAKPSVIVNLESMGSGGPQMLFKTEKGIHGETFERRMLETWAESVPYPNSASVYGQIFRSGVIPSETDGRVYNEKGAAVIDLAFVERSFVYHTSRDRVKGMRRGSAQASGENIVAFVGAFLQKRDQFADVDSELNPDISLRQGVESHAWYVRPGFILAKTKLIVTEPFTLASLRSLVFFSAFSMFFVVKYAFGAHFEKIQSKSEKIWQLAIDTIFKAMIAIPLVGFVIPLFAIFMGTAFGAMTMFTLAFLVGEAMPLGSYSAFFMLFAGAFGCIGSIFGYNIASGFLYWHLIPIDVAFRDRYATENAIKWCLFSGKTFFTSVLAWAVRKRTDSHATIWLANLAMYELVFVFAPVIARQSGFLHFMPSVSIVPNEENNEEENNEEENNKVKEKKDDDDTVSSNSAATAAAAKAGKTTMQLIGHNSKGELDIFATTSPNQYLAMLCAIPCIWVVTPLLFRAVATFSAVQSRADPTLGDGHPLVYYTLDRLLGGALGFVACAMFFSVPVISLGATLKERQTYKLMVVAFGMFLFATFTCGVFKNIRFTAVAPQPIILTHVTHIDAHSYVTSDFIALARVGAGSSLAPVAMALRDNLHLLVDPPRVLPTSTFVATVKDVKHDDKSTTTDGEESGYDNEDAKAKAARREQLRIENDQRLKSIHSRAIQRKQAEGHKHMFHRIYSAFTNFRLNTRFGGDCTESVDFVTMKTDRACIVRGYDLSYYESVNNPKPILSDMRANNMTASEMPELRRTGTGPDKKTIRLEIDVAKAVSWTVAIEPQCAKKAALVDPSNPSELTWIEVDNEKTQQVENTPFTVRQKGKRILFSGSGRLTAGDVVDMFIVPAKNNKHAHAGMSEKIQQDLEFFCRTRGAVLRTDFETRTDLMEDIIGTNGLPRNVAPFGKSDLPRWYSLIRDIDLSPL</sequence>
<feature type="transmembrane region" description="Helical" evidence="4">
    <location>
        <begin position="815"/>
        <end position="836"/>
    </location>
</feature>
<dbReference type="InterPro" id="IPR045175">
    <property type="entry name" value="M28_fam"/>
</dbReference>
<feature type="region of interest" description="Disordered" evidence="3">
    <location>
        <begin position="144"/>
        <end position="179"/>
    </location>
</feature>
<proteinExistence type="inferred from homology"/>
<dbReference type="EMBL" id="FO082273">
    <property type="protein sequence ID" value="CCO17392.1"/>
    <property type="molecule type" value="Genomic_DNA"/>
</dbReference>
<dbReference type="PANTHER" id="PTHR12147">
    <property type="entry name" value="METALLOPEPTIDASE M28 FAMILY MEMBER"/>
    <property type="match status" value="1"/>
</dbReference>
<feature type="transmembrane region" description="Helical" evidence="4">
    <location>
        <begin position="33"/>
        <end position="51"/>
    </location>
</feature>
<evidence type="ECO:0000313" key="7">
    <source>
        <dbReference type="Proteomes" id="UP000198341"/>
    </source>
</evidence>
<evidence type="ECO:0000256" key="3">
    <source>
        <dbReference type="SAM" id="MobiDB-lite"/>
    </source>
</evidence>
<name>K8EGX8_9CHLO</name>
<keyword evidence="4" id="KW-0812">Transmembrane</keyword>
<feature type="transmembrane region" description="Helical" evidence="4">
    <location>
        <begin position="544"/>
        <end position="577"/>
    </location>
</feature>
<protein>
    <recommendedName>
        <fullName evidence="5">Peptidase M28 domain-containing protein</fullName>
    </recommendedName>
</protein>
<feature type="transmembrane region" description="Helical" evidence="4">
    <location>
        <begin position="589"/>
        <end position="616"/>
    </location>
</feature>
<feature type="region of interest" description="Disordered" evidence="3">
    <location>
        <begin position="700"/>
        <end position="728"/>
    </location>
</feature>
<feature type="compositionally biased region" description="Basic and acidic residues" evidence="3">
    <location>
        <begin position="712"/>
        <end position="722"/>
    </location>
</feature>
<dbReference type="GO" id="GO:0008235">
    <property type="term" value="F:metalloexopeptidase activity"/>
    <property type="evidence" value="ECO:0007669"/>
    <property type="project" value="InterPro"/>
</dbReference>
<dbReference type="GO" id="GO:0006508">
    <property type="term" value="P:proteolysis"/>
    <property type="evidence" value="ECO:0007669"/>
    <property type="project" value="InterPro"/>
</dbReference>
<dbReference type="RefSeq" id="XP_007512792.1">
    <property type="nucleotide sequence ID" value="XM_007512730.1"/>
</dbReference>
<feature type="region of interest" description="Disordered" evidence="3">
    <location>
        <begin position="206"/>
        <end position="232"/>
    </location>
</feature>
<organism evidence="6 7">
    <name type="scientific">Bathycoccus prasinos</name>
    <dbReference type="NCBI Taxonomy" id="41875"/>
    <lineage>
        <taxon>Eukaryota</taxon>
        <taxon>Viridiplantae</taxon>
        <taxon>Chlorophyta</taxon>
        <taxon>Mamiellophyceae</taxon>
        <taxon>Mamiellales</taxon>
        <taxon>Bathycoccaceae</taxon>
        <taxon>Bathycoccus</taxon>
    </lineage>
</organism>
<evidence type="ECO:0000313" key="6">
    <source>
        <dbReference type="EMBL" id="CCO17392.1"/>
    </source>
</evidence>
<feature type="domain" description="Peptidase M28" evidence="5">
    <location>
        <begin position="245"/>
        <end position="444"/>
    </location>
</feature>
<keyword evidence="4" id="KW-1133">Transmembrane helix</keyword>
<evidence type="ECO:0000256" key="1">
    <source>
        <dbReference type="ARBA" id="ARBA00001947"/>
    </source>
</evidence>
<evidence type="ECO:0000256" key="2">
    <source>
        <dbReference type="ARBA" id="ARBA00005634"/>
    </source>
</evidence>
<dbReference type="GeneID" id="19015258"/>
<accession>K8EGX8</accession>
<feature type="compositionally biased region" description="Acidic residues" evidence="3">
    <location>
        <begin position="167"/>
        <end position="176"/>
    </location>
</feature>
<dbReference type="AlphaFoldDB" id="K8EGX8"/>
<dbReference type="PANTHER" id="PTHR12147:SF26">
    <property type="entry name" value="PEPTIDASE M28 DOMAIN-CONTAINING PROTEIN"/>
    <property type="match status" value="1"/>
</dbReference>
<dbReference type="SUPFAM" id="SSF53187">
    <property type="entry name" value="Zn-dependent exopeptidases"/>
    <property type="match status" value="1"/>
</dbReference>
<reference evidence="6 7" key="1">
    <citation type="submission" date="2011-10" db="EMBL/GenBank/DDBJ databases">
        <authorList>
            <person name="Genoscope - CEA"/>
        </authorList>
    </citation>
    <scope>NUCLEOTIDE SEQUENCE [LARGE SCALE GENOMIC DNA]</scope>
    <source>
        <strain evidence="6 7">RCC 1105</strain>
    </source>
</reference>
<feature type="transmembrane region" description="Helical" evidence="4">
    <location>
        <begin position="660"/>
        <end position="683"/>
    </location>
</feature>
<feature type="transmembrane region" description="Helical" evidence="4">
    <location>
        <begin position="637"/>
        <end position="654"/>
    </location>
</feature>
<feature type="transmembrane region" description="Helical" evidence="4">
    <location>
        <begin position="503"/>
        <end position="523"/>
    </location>
</feature>
<comment type="similarity">
    <text evidence="2">Belongs to the peptidase M28 family. M28B subfamily.</text>
</comment>
<keyword evidence="4" id="KW-0472">Membrane</keyword>